<dbReference type="AlphaFoldDB" id="A0A517SL26"/>
<accession>A0A517SL26</accession>
<dbReference type="InterPro" id="IPR012340">
    <property type="entry name" value="NA-bd_OB-fold"/>
</dbReference>
<dbReference type="InterPro" id="IPR056739">
    <property type="entry name" value="NfeD_membrane"/>
</dbReference>
<evidence type="ECO:0000313" key="9">
    <source>
        <dbReference type="EMBL" id="QDT56823.1"/>
    </source>
</evidence>
<dbReference type="GO" id="GO:0005886">
    <property type="term" value="C:plasma membrane"/>
    <property type="evidence" value="ECO:0007669"/>
    <property type="project" value="TreeGrafter"/>
</dbReference>
<keyword evidence="10" id="KW-1185">Reference proteome</keyword>
<dbReference type="Pfam" id="PF25145">
    <property type="entry name" value="NfeD1b_N"/>
    <property type="match status" value="1"/>
</dbReference>
<feature type="transmembrane region" description="Helical" evidence="5">
    <location>
        <begin position="518"/>
        <end position="541"/>
    </location>
</feature>
<feature type="transmembrane region" description="Helical" evidence="5">
    <location>
        <begin position="634"/>
        <end position="655"/>
    </location>
</feature>
<keyword evidence="2 5" id="KW-0812">Transmembrane</keyword>
<gene>
    <name evidence="9" type="ORF">Pan44_48830</name>
</gene>
<sequence length="751" mass="80788">MAKSSGETGPTSRRRTLIGHLLFGLLAAGWFLSPVRASAQPPAADTKTLGRFLTLDSPITDDVIGWVRQSAQSLQTQATQEGKKACLVLEVPSGVSQFHHVYGLADLLTTQPISNIKTIAWVPETVTGPNALIALACDEICLHPDAQLGDLGRGKALPDDQQIIVKSVVAKRHNAKVNEALAMALMNPQASLVQLSVEVRPGEVEKRLVTDDEARRLRETGVTIRDAKTLKDRGSPGVFSGAQARHDDILIMQLANSRKELADQYGLGTESLRETPRQTADASRPTLIEVQGVIEHELSAFLKRQIGRAVESGAKTIIFEITSPGGLLYDSIDLATAIADLDKEGIRTIAYIPKEAISGAAIIALGCDEIYLELNAKIGDAGPIEIQDGGMFARAPEKILSYLKLSLQQLAERKKRPAAVAMAMCDKDLDVFEVVHTTKGTRWFMSEEEIRVADGDWTQGKIVSEARGNLLLTVGGQRAYELLIAEPPVKDLDELKARLGIAPDVELIRAQRMWIDDFVFFLNRPGVVGLLFFVAIICVYLELHLMTGILGLISALCLILFFWSKWLGGTADSLEILLFLFGIVCVAMEIFVLPGAAIFGVTGVLSIAASLVMASQTFNLVDDGRNIEEATRTLGTLGVALLGVGAVAMVISRYLPQIPILKHMILTPPGAIALADPNRPQLRPEVAGTADPLLGRIGVARTLLRPSGKAEIDGRLVEVISEGGMVPAGKAVEVVQAQGARIVVREVAANG</sequence>
<evidence type="ECO:0000313" key="10">
    <source>
        <dbReference type="Proteomes" id="UP000315700"/>
    </source>
</evidence>
<dbReference type="EMBL" id="CP036271">
    <property type="protein sequence ID" value="QDT56823.1"/>
    <property type="molecule type" value="Genomic_DNA"/>
</dbReference>
<feature type="domain" description="NfeD integral membrane" evidence="7">
    <location>
        <begin position="527"/>
        <end position="648"/>
    </location>
</feature>
<dbReference type="Pfam" id="PF01957">
    <property type="entry name" value="NfeD"/>
    <property type="match status" value="1"/>
</dbReference>
<dbReference type="InParanoid" id="A0A517SL26"/>
<dbReference type="CDD" id="cd07021">
    <property type="entry name" value="Clp_protease_NfeD_like"/>
    <property type="match status" value="1"/>
</dbReference>
<dbReference type="InterPro" id="IPR029045">
    <property type="entry name" value="ClpP/crotonase-like_dom_sf"/>
</dbReference>
<dbReference type="Gene3D" id="2.40.50.140">
    <property type="entry name" value="Nucleic acid-binding proteins"/>
    <property type="match status" value="1"/>
</dbReference>
<evidence type="ECO:0000256" key="4">
    <source>
        <dbReference type="ARBA" id="ARBA00023136"/>
    </source>
</evidence>
<evidence type="ECO:0000259" key="6">
    <source>
        <dbReference type="Pfam" id="PF01957"/>
    </source>
</evidence>
<name>A0A517SL26_9PLAN</name>
<dbReference type="RefSeq" id="WP_145034241.1">
    <property type="nucleotide sequence ID" value="NZ_CP036271.1"/>
</dbReference>
<keyword evidence="4 5" id="KW-0472">Membrane</keyword>
<protein>
    <submittedName>
        <fullName evidence="9">Serine dehydrogenase proteinase</fullName>
    </submittedName>
</protein>
<feature type="domain" description="NfeD1b N-terminal" evidence="8">
    <location>
        <begin position="288"/>
        <end position="436"/>
    </location>
</feature>
<feature type="transmembrane region" description="Helical" evidence="5">
    <location>
        <begin position="597"/>
        <end position="614"/>
    </location>
</feature>
<dbReference type="InterPro" id="IPR052165">
    <property type="entry name" value="Membrane_assoc_protease"/>
</dbReference>
<dbReference type="OrthoDB" id="284354at2"/>
<dbReference type="InterPro" id="IPR056738">
    <property type="entry name" value="NfeD1b_N"/>
</dbReference>
<proteinExistence type="predicted"/>
<dbReference type="PANTHER" id="PTHR33507">
    <property type="entry name" value="INNER MEMBRANE PROTEIN YBBJ"/>
    <property type="match status" value="1"/>
</dbReference>
<reference evidence="9 10" key="1">
    <citation type="submission" date="2019-02" db="EMBL/GenBank/DDBJ databases">
        <title>Deep-cultivation of Planctomycetes and their phenomic and genomic characterization uncovers novel biology.</title>
        <authorList>
            <person name="Wiegand S."/>
            <person name="Jogler M."/>
            <person name="Boedeker C."/>
            <person name="Pinto D."/>
            <person name="Vollmers J."/>
            <person name="Rivas-Marin E."/>
            <person name="Kohn T."/>
            <person name="Peeters S.H."/>
            <person name="Heuer A."/>
            <person name="Rast P."/>
            <person name="Oberbeckmann S."/>
            <person name="Bunk B."/>
            <person name="Jeske O."/>
            <person name="Meyerdierks A."/>
            <person name="Storesund J.E."/>
            <person name="Kallscheuer N."/>
            <person name="Luecker S."/>
            <person name="Lage O.M."/>
            <person name="Pohl T."/>
            <person name="Merkel B.J."/>
            <person name="Hornburger P."/>
            <person name="Mueller R.-W."/>
            <person name="Bruemmer F."/>
            <person name="Labrenz M."/>
            <person name="Spormann A.M."/>
            <person name="Op den Camp H."/>
            <person name="Overmann J."/>
            <person name="Amann R."/>
            <person name="Jetten M.S.M."/>
            <person name="Mascher T."/>
            <person name="Medema M.H."/>
            <person name="Devos D.P."/>
            <person name="Kaster A.-K."/>
            <person name="Ovreas L."/>
            <person name="Rohde M."/>
            <person name="Galperin M.Y."/>
            <person name="Jogler C."/>
        </authorList>
    </citation>
    <scope>NUCLEOTIDE SEQUENCE [LARGE SCALE GENOMIC DNA]</scope>
    <source>
        <strain evidence="9 10">Pan44</strain>
    </source>
</reference>
<evidence type="ECO:0000259" key="8">
    <source>
        <dbReference type="Pfam" id="PF25145"/>
    </source>
</evidence>
<organism evidence="9 10">
    <name type="scientific">Caulifigura coniformis</name>
    <dbReference type="NCBI Taxonomy" id="2527983"/>
    <lineage>
        <taxon>Bacteria</taxon>
        <taxon>Pseudomonadati</taxon>
        <taxon>Planctomycetota</taxon>
        <taxon>Planctomycetia</taxon>
        <taxon>Planctomycetales</taxon>
        <taxon>Planctomycetaceae</taxon>
        <taxon>Caulifigura</taxon>
    </lineage>
</organism>
<evidence type="ECO:0000256" key="1">
    <source>
        <dbReference type="ARBA" id="ARBA00004141"/>
    </source>
</evidence>
<dbReference type="InterPro" id="IPR002810">
    <property type="entry name" value="NfeD-like_C"/>
</dbReference>
<dbReference type="PANTHER" id="PTHR33507:SF3">
    <property type="entry name" value="INNER MEMBRANE PROTEIN YBBJ"/>
    <property type="match status" value="1"/>
</dbReference>
<evidence type="ECO:0000256" key="3">
    <source>
        <dbReference type="ARBA" id="ARBA00022989"/>
    </source>
</evidence>
<feature type="transmembrane region" description="Helical" evidence="5">
    <location>
        <begin position="548"/>
        <end position="567"/>
    </location>
</feature>
<dbReference type="Proteomes" id="UP000315700">
    <property type="component" value="Chromosome"/>
</dbReference>
<dbReference type="SUPFAM" id="SSF52096">
    <property type="entry name" value="ClpP/crotonase"/>
    <property type="match status" value="1"/>
</dbReference>
<evidence type="ECO:0000256" key="5">
    <source>
        <dbReference type="SAM" id="Phobius"/>
    </source>
</evidence>
<keyword evidence="3 5" id="KW-1133">Transmembrane helix</keyword>
<feature type="domain" description="NfeD-like C-terminal" evidence="6">
    <location>
        <begin position="691"/>
        <end position="745"/>
    </location>
</feature>
<dbReference type="Pfam" id="PF24961">
    <property type="entry name" value="NfeD_membrane"/>
    <property type="match status" value="1"/>
</dbReference>
<comment type="subcellular location">
    <subcellularLocation>
        <location evidence="1">Membrane</location>
        <topology evidence="1">Multi-pass membrane protein</topology>
    </subcellularLocation>
</comment>
<dbReference type="KEGG" id="ccos:Pan44_48830"/>
<evidence type="ECO:0000259" key="7">
    <source>
        <dbReference type="Pfam" id="PF24961"/>
    </source>
</evidence>
<dbReference type="Gene3D" id="3.90.226.10">
    <property type="entry name" value="2-enoyl-CoA Hydratase, Chain A, domain 1"/>
    <property type="match status" value="1"/>
</dbReference>
<evidence type="ECO:0000256" key="2">
    <source>
        <dbReference type="ARBA" id="ARBA00022692"/>
    </source>
</evidence>